<organism evidence="2 3">
    <name type="scientific">Batrachochytrium dendrobatidis (strain JAM81 / FGSC 10211)</name>
    <name type="common">Frog chytrid fungus</name>
    <dbReference type="NCBI Taxonomy" id="684364"/>
    <lineage>
        <taxon>Eukaryota</taxon>
        <taxon>Fungi</taxon>
        <taxon>Fungi incertae sedis</taxon>
        <taxon>Chytridiomycota</taxon>
        <taxon>Chytridiomycota incertae sedis</taxon>
        <taxon>Chytridiomycetes</taxon>
        <taxon>Rhizophydiales</taxon>
        <taxon>Rhizophydiales incertae sedis</taxon>
        <taxon>Batrachochytrium</taxon>
    </lineage>
</organism>
<accession>F4NYH6</accession>
<protein>
    <submittedName>
        <fullName evidence="2">Uncharacterized protein</fullName>
    </submittedName>
</protein>
<evidence type="ECO:0000256" key="1">
    <source>
        <dbReference type="SAM" id="Phobius"/>
    </source>
</evidence>
<gene>
    <name evidence="2" type="ORF">BATDEDRAFT_23266</name>
</gene>
<keyword evidence="1" id="KW-0472">Membrane</keyword>
<name>F4NYH6_BATDJ</name>
<feature type="transmembrane region" description="Helical" evidence="1">
    <location>
        <begin position="70"/>
        <end position="95"/>
    </location>
</feature>
<dbReference type="HOGENOM" id="CLU_1686229_0_0_1"/>
<dbReference type="RefSeq" id="XP_006677237.1">
    <property type="nucleotide sequence ID" value="XM_006677174.1"/>
</dbReference>
<dbReference type="EMBL" id="GL882881">
    <property type="protein sequence ID" value="EGF81714.1"/>
    <property type="molecule type" value="Genomic_DNA"/>
</dbReference>
<evidence type="ECO:0000313" key="2">
    <source>
        <dbReference type="EMBL" id="EGF81714.1"/>
    </source>
</evidence>
<dbReference type="OrthoDB" id="10450233at2759"/>
<dbReference type="InParanoid" id="F4NYH6"/>
<dbReference type="Proteomes" id="UP000007241">
    <property type="component" value="Unassembled WGS sequence"/>
</dbReference>
<evidence type="ECO:0000313" key="3">
    <source>
        <dbReference type="Proteomes" id="UP000007241"/>
    </source>
</evidence>
<feature type="transmembrane region" description="Helical" evidence="1">
    <location>
        <begin position="39"/>
        <end position="58"/>
    </location>
</feature>
<keyword evidence="3" id="KW-1185">Reference proteome</keyword>
<dbReference type="AlphaFoldDB" id="F4NYH6"/>
<dbReference type="GeneID" id="18238167"/>
<reference evidence="2 3" key="1">
    <citation type="submission" date="2009-12" db="EMBL/GenBank/DDBJ databases">
        <title>The draft genome of Batrachochytrium dendrobatidis.</title>
        <authorList>
            <consortium name="US DOE Joint Genome Institute (JGI-PGF)"/>
            <person name="Kuo A."/>
            <person name="Salamov A."/>
            <person name="Schmutz J."/>
            <person name="Lucas S."/>
            <person name="Pitluck S."/>
            <person name="Rosenblum E."/>
            <person name="Stajich J."/>
            <person name="Eisen M."/>
            <person name="Grigoriev I.V."/>
        </authorList>
    </citation>
    <scope>NUCLEOTIDE SEQUENCE [LARGE SCALE GENOMIC DNA]</scope>
    <source>
        <strain evidence="3">JAM81 / FGSC 10211</strain>
    </source>
</reference>
<keyword evidence="1" id="KW-0812">Transmembrane</keyword>
<sequence>MQLHERALHISLFIQLAACIGIISHQLSIQNGVYDTYSTLWAAFIQLAITLLTLVDLFGHFTGTHARKLLWIHLGTTTTLGVIIAMMYPIIMIMFEGVCYYGLVGFSCQVMRGSVIRTSLLWCSQVISITCVVETLNASWDCQQNSSTHGKITPIV</sequence>
<feature type="transmembrane region" description="Helical" evidence="1">
    <location>
        <begin position="7"/>
        <end position="27"/>
    </location>
</feature>
<keyword evidence="1" id="KW-1133">Transmembrane helix</keyword>
<proteinExistence type="predicted"/>